<comment type="cofactor">
    <cofactor evidence="7">
        <name>Mg(2+)</name>
        <dbReference type="ChEBI" id="CHEBI:18420"/>
    </cofactor>
</comment>
<dbReference type="Gene3D" id="1.20.120.330">
    <property type="entry name" value="Nucleotidyltransferases domain 2"/>
    <property type="match status" value="1"/>
</dbReference>
<keyword evidence="6 7" id="KW-0511">Multifunctional enzyme</keyword>
<comment type="function">
    <text evidence="7">Modifies, by uridylylation and deuridylylation, the PII regulatory proteins (GlnB and homologs), in response to the nitrogen status of the cell that GlnD senses through the glutamine level. Under low glutamine levels, catalyzes the conversion of the PII proteins and UTP to PII-UMP and PPi, while under higher glutamine levels, GlnD hydrolyzes PII-UMP to PII and UMP (deuridylylation). Thus, controls uridylylation state and activity of the PII proteins, and plays an important role in the regulation of nitrogen metabolism.</text>
</comment>
<dbReference type="Gene3D" id="1.10.3210.10">
    <property type="entry name" value="Hypothetical protein af1432"/>
    <property type="match status" value="1"/>
</dbReference>
<accession>A0A2R4W294</accession>
<evidence type="ECO:0000313" key="10">
    <source>
        <dbReference type="EMBL" id="AWB10929.1"/>
    </source>
</evidence>
<dbReference type="Pfam" id="PF01966">
    <property type="entry name" value="HD"/>
    <property type="match status" value="1"/>
</dbReference>
<protein>
    <recommendedName>
        <fullName evidence="7">Bifunctional uridylyltransferase/uridylyl-removing enzyme</fullName>
        <shortName evidence="7">UTase/UR</shortName>
    </recommendedName>
    <alternativeName>
        <fullName evidence="7">Bifunctional [protein-PII] modification enzyme</fullName>
    </alternativeName>
    <alternativeName>
        <fullName evidence="7">Bifunctional nitrogen sensor protein</fullName>
    </alternativeName>
    <domain>
        <recommendedName>
            <fullName evidence="7">[Protein-PII] uridylyltransferase</fullName>
            <shortName evidence="7">PII uridylyltransferase</shortName>
            <shortName evidence="7">UTase</shortName>
            <ecNumber evidence="7">2.7.7.59</ecNumber>
        </recommendedName>
    </domain>
    <domain>
        <recommendedName>
            <fullName evidence="7">[Protein-PII]-UMP uridylyl-removing enzyme</fullName>
            <shortName evidence="7">UR</shortName>
            <ecNumber evidence="7">3.1.4.-</ecNumber>
        </recommendedName>
    </domain>
</protein>
<organism evidence="10 11">
    <name type="scientific">Thermodesulfobium acidiphilum</name>
    <dbReference type="NCBI Taxonomy" id="1794699"/>
    <lineage>
        <taxon>Bacteria</taxon>
        <taxon>Pseudomonadati</taxon>
        <taxon>Thermodesulfobiota</taxon>
        <taxon>Thermodesulfobiia</taxon>
        <taxon>Thermodesulfobiales</taxon>
        <taxon>Thermodesulfobiaceae</taxon>
        <taxon>Thermodesulfobium</taxon>
    </lineage>
</organism>
<keyword evidence="1 7" id="KW-0808">Transferase</keyword>
<dbReference type="GO" id="GO:0006808">
    <property type="term" value="P:regulation of nitrogen utilization"/>
    <property type="evidence" value="ECO:0007669"/>
    <property type="project" value="UniProtKB-UniRule"/>
</dbReference>
<dbReference type="PROSITE" id="PS51671">
    <property type="entry name" value="ACT"/>
    <property type="match status" value="1"/>
</dbReference>
<evidence type="ECO:0000256" key="6">
    <source>
        <dbReference type="ARBA" id="ARBA00023268"/>
    </source>
</evidence>
<feature type="domain" description="HD" evidence="9">
    <location>
        <begin position="442"/>
        <end position="562"/>
    </location>
</feature>
<dbReference type="SUPFAM" id="SSF109604">
    <property type="entry name" value="HD-domain/PDEase-like"/>
    <property type="match status" value="1"/>
</dbReference>
<dbReference type="InterPro" id="IPR010043">
    <property type="entry name" value="UTase/UR"/>
</dbReference>
<gene>
    <name evidence="7" type="primary">glnD</name>
    <name evidence="10" type="ORF">TDSAC_1593</name>
</gene>
<dbReference type="InterPro" id="IPR002912">
    <property type="entry name" value="ACT_dom"/>
</dbReference>
<dbReference type="InterPro" id="IPR006674">
    <property type="entry name" value="HD_domain"/>
</dbReference>
<keyword evidence="5 7" id="KW-0460">Magnesium</keyword>
<dbReference type="InterPro" id="IPR043519">
    <property type="entry name" value="NT_sf"/>
</dbReference>
<dbReference type="InterPro" id="IPR045865">
    <property type="entry name" value="ACT-like_dom_sf"/>
</dbReference>
<comment type="domain">
    <text evidence="7">Has four distinct domains: an N-terminal nucleotidyltransferase (NT) domain responsible for UTase activity, a central HD domain that encodes UR activity, and two C-terminal ACT domains that seem to have a role in glutamine sensing.</text>
</comment>
<dbReference type="EC" id="2.7.7.59" evidence="7"/>
<dbReference type="PANTHER" id="PTHR47320">
    <property type="entry name" value="BIFUNCTIONAL URIDYLYLTRANSFERASE/URIDYLYL-REMOVING ENZYME"/>
    <property type="match status" value="1"/>
</dbReference>
<dbReference type="InterPro" id="IPR003607">
    <property type="entry name" value="HD/PDEase_dom"/>
</dbReference>
<dbReference type="SUPFAM" id="SSF81593">
    <property type="entry name" value="Nucleotidyltransferase substrate binding subunit/domain"/>
    <property type="match status" value="1"/>
</dbReference>
<comment type="caution">
    <text evidence="7">Lacks conserved residue(s) required for the propagation of feature annotation.</text>
</comment>
<evidence type="ECO:0000259" key="8">
    <source>
        <dbReference type="PROSITE" id="PS51671"/>
    </source>
</evidence>
<evidence type="ECO:0000256" key="1">
    <source>
        <dbReference type="ARBA" id="ARBA00022679"/>
    </source>
</evidence>
<keyword evidence="2 7" id="KW-0548">Nucleotidyltransferase</keyword>
<dbReference type="PROSITE" id="PS51831">
    <property type="entry name" value="HD"/>
    <property type="match status" value="1"/>
</dbReference>
<dbReference type="PIRSF" id="PIRSF006288">
    <property type="entry name" value="PII_uridyltransf"/>
    <property type="match status" value="1"/>
</dbReference>
<evidence type="ECO:0000313" key="11">
    <source>
        <dbReference type="Proteomes" id="UP000244792"/>
    </source>
</evidence>
<dbReference type="SUPFAM" id="SSF55021">
    <property type="entry name" value="ACT-like"/>
    <property type="match status" value="1"/>
</dbReference>
<comment type="catalytic activity">
    <reaction evidence="7">
        <text>[protein-PII]-L-tyrosine + UTP = [protein-PII]-uridylyl-L-tyrosine + diphosphate</text>
        <dbReference type="Rhea" id="RHEA:13673"/>
        <dbReference type="Rhea" id="RHEA-COMP:12147"/>
        <dbReference type="Rhea" id="RHEA-COMP:12148"/>
        <dbReference type="ChEBI" id="CHEBI:33019"/>
        <dbReference type="ChEBI" id="CHEBI:46398"/>
        <dbReference type="ChEBI" id="CHEBI:46858"/>
        <dbReference type="ChEBI" id="CHEBI:90602"/>
        <dbReference type="EC" id="2.7.7.59"/>
    </reaction>
</comment>
<dbReference type="InterPro" id="IPR013546">
    <property type="entry name" value="PII_UdlTrfase/GS_AdlTrfase"/>
</dbReference>
<sequence>MELDFYYGKDKKERESFVIYHLRDRLLYGRKILFERTISGFIDPLEVESYLNKLYREVCSDILKFCIIEARGEGFPEEDICIAAVGGFGRCEMAPYSDIDLVFLSQNEEGPFLDNVLKRGYRLLSDIFFGIDLEVGYSFRTTEIKHIDHITRTSFLDSNIISGDNNIFQEFKRNFWNRLNLAEFIFVKLSEREIASQKFGDNPYLLSPNLKECRGGLRDYHTFKWIFQSRYALSNCSIAKDVENTYILDKDDINRLESSYRFLRKIRILLHIMARKRQDYLSKNYQPRLAEFLGYKNSVEFMKELIYYLENISEISSRGIKKILQEGFQISSCFSIKGNSITYQYDSPIQIFRFDFIRAFEYKSLYDLELSVNLEEEFIKQRSKLKPNDETMNVFLKILKNGKNKASILRNMQSLGLLEILIPETRGIFYTLPEDPMHEFTIGEHTMVMIETLEMFERGDFGQEIAEIFNSLSNPLVLYLAALFHDIAKLKNSENHDIEGAKIFSNWAKKTRLDQNTINNVSFIIANHLQMVRTSRLRDLHREETIEEFAQLVSDTERLKNLYLISYADLYSLSKKKPSPISIYQLNELFKKSQSNLLRPASKTDFKDVFKKNIKKNLPNKDEINLYIDNMPATYLMNIPQEIIAFHLDLISRLKNETPQVYFEESINKDFSKVTIATYEIEGLLWKIAAVFYAHNLDIHTAELYKFSTKPPVVINEIWTTFKNKPVPEFLAQSVQKDLRDTLSLKRDIFELLRQKNKDIEFPVKLFNVNCLNNISPKSTVIEIIAEDRHGLLYRLTQTLSSLGLYIQTAKISTWEGRAEDAFYITKENNLKLSEQECQEYLKKIVYHI</sequence>
<evidence type="ECO:0000256" key="3">
    <source>
        <dbReference type="ARBA" id="ARBA00022737"/>
    </source>
</evidence>
<feature type="domain" description="ACT" evidence="8">
    <location>
        <begin position="781"/>
        <end position="849"/>
    </location>
</feature>
<dbReference type="RefSeq" id="WP_108309800.1">
    <property type="nucleotide sequence ID" value="NZ_CP020921.1"/>
</dbReference>
<dbReference type="GO" id="GO:0008773">
    <property type="term" value="F:[protein-PII] uridylyltransferase activity"/>
    <property type="evidence" value="ECO:0007669"/>
    <property type="project" value="UniProtKB-UniRule"/>
</dbReference>
<evidence type="ECO:0000259" key="9">
    <source>
        <dbReference type="PROSITE" id="PS51831"/>
    </source>
</evidence>
<reference evidence="10 11" key="1">
    <citation type="submission" date="2017-04" db="EMBL/GenBank/DDBJ databases">
        <title>Genomic insights into metabolism of Thermodesulfobium acidiphilum.</title>
        <authorList>
            <person name="Toshchakov S.V."/>
            <person name="Frolov E.N."/>
            <person name="Kublanov I.V."/>
            <person name="Samarov N.I."/>
            <person name="Novikov A."/>
            <person name="Lebedinsky A.V."/>
            <person name="Bonch-Osmolovskaya E.A."/>
            <person name="Chernyh N.A."/>
        </authorList>
    </citation>
    <scope>NUCLEOTIDE SEQUENCE [LARGE SCALE GENOMIC DNA]</scope>
    <source>
        <strain evidence="10 11">3127-1</strain>
    </source>
</reference>
<keyword evidence="3" id="KW-0677">Repeat</keyword>
<dbReference type="EC" id="3.1.4.-" evidence="7"/>
<dbReference type="OrthoDB" id="9805698at2"/>
<dbReference type="CDD" id="cd04899">
    <property type="entry name" value="ACT_ACR-UUR-like_2"/>
    <property type="match status" value="1"/>
</dbReference>
<dbReference type="KEGG" id="taci:TDSAC_1593"/>
<evidence type="ECO:0000256" key="7">
    <source>
        <dbReference type="HAMAP-Rule" id="MF_00277"/>
    </source>
</evidence>
<evidence type="ECO:0000256" key="2">
    <source>
        <dbReference type="ARBA" id="ARBA00022695"/>
    </source>
</evidence>
<dbReference type="HAMAP" id="MF_00277">
    <property type="entry name" value="PII_uridylyl_transf"/>
    <property type="match status" value="1"/>
</dbReference>
<comment type="activity regulation">
    <text evidence="7">Uridylyltransferase (UTase) activity is inhibited by glutamine, while glutamine activates uridylyl-removing (UR) activity.</text>
</comment>
<evidence type="ECO:0000256" key="5">
    <source>
        <dbReference type="ARBA" id="ARBA00022842"/>
    </source>
</evidence>
<dbReference type="CDD" id="cd00077">
    <property type="entry name" value="HDc"/>
    <property type="match status" value="1"/>
</dbReference>
<comment type="catalytic activity">
    <reaction evidence="7">
        <text>[protein-PII]-uridylyl-L-tyrosine + H2O = [protein-PII]-L-tyrosine + UMP + H(+)</text>
        <dbReference type="Rhea" id="RHEA:48600"/>
        <dbReference type="Rhea" id="RHEA-COMP:12147"/>
        <dbReference type="Rhea" id="RHEA-COMP:12148"/>
        <dbReference type="ChEBI" id="CHEBI:15377"/>
        <dbReference type="ChEBI" id="CHEBI:15378"/>
        <dbReference type="ChEBI" id="CHEBI:46858"/>
        <dbReference type="ChEBI" id="CHEBI:57865"/>
        <dbReference type="ChEBI" id="CHEBI:90602"/>
    </reaction>
</comment>
<name>A0A2R4W294_THEAF</name>
<dbReference type="GO" id="GO:0008081">
    <property type="term" value="F:phosphoric diester hydrolase activity"/>
    <property type="evidence" value="ECO:0007669"/>
    <property type="project" value="UniProtKB-UniRule"/>
</dbReference>
<comment type="similarity">
    <text evidence="7">Belongs to the GlnD family.</text>
</comment>
<dbReference type="Pfam" id="PF08335">
    <property type="entry name" value="GlnD_UR_UTase"/>
    <property type="match status" value="1"/>
</dbReference>
<feature type="region of interest" description="Uridylyltransferase" evidence="7">
    <location>
        <begin position="1"/>
        <end position="330"/>
    </location>
</feature>
<dbReference type="Proteomes" id="UP000244792">
    <property type="component" value="Chromosome"/>
</dbReference>
<proteinExistence type="inferred from homology"/>
<dbReference type="EMBL" id="CP020921">
    <property type="protein sequence ID" value="AWB10929.1"/>
    <property type="molecule type" value="Genomic_DNA"/>
</dbReference>
<dbReference type="PANTHER" id="PTHR47320:SF1">
    <property type="entry name" value="BIFUNCTIONAL URIDYLYLTRANSFERASE_URIDYLYL-REMOVING ENZYME"/>
    <property type="match status" value="1"/>
</dbReference>
<evidence type="ECO:0000256" key="4">
    <source>
        <dbReference type="ARBA" id="ARBA00022801"/>
    </source>
</evidence>
<dbReference type="SUPFAM" id="SSF81301">
    <property type="entry name" value="Nucleotidyltransferase"/>
    <property type="match status" value="1"/>
</dbReference>
<keyword evidence="11" id="KW-1185">Reference proteome</keyword>
<dbReference type="AlphaFoldDB" id="A0A2R4W294"/>
<dbReference type="Gene3D" id="3.30.70.260">
    <property type="match status" value="1"/>
</dbReference>
<keyword evidence="4 7" id="KW-0378">Hydrolase</keyword>